<proteinExistence type="predicted"/>
<name>A0ABW2DJW7_9BACT</name>
<evidence type="ECO:0000256" key="1">
    <source>
        <dbReference type="SAM" id="SignalP"/>
    </source>
</evidence>
<evidence type="ECO:0000313" key="2">
    <source>
        <dbReference type="EMBL" id="MFC6996624.1"/>
    </source>
</evidence>
<organism evidence="2 3">
    <name type="scientific">Rufibacter roseus</name>
    <dbReference type="NCBI Taxonomy" id="1567108"/>
    <lineage>
        <taxon>Bacteria</taxon>
        <taxon>Pseudomonadati</taxon>
        <taxon>Bacteroidota</taxon>
        <taxon>Cytophagia</taxon>
        <taxon>Cytophagales</taxon>
        <taxon>Hymenobacteraceae</taxon>
        <taxon>Rufibacter</taxon>
    </lineage>
</organism>
<dbReference type="Pfam" id="PF14092">
    <property type="entry name" value="DUF4270"/>
    <property type="match status" value="1"/>
</dbReference>
<feature type="chain" id="PRO_5047108001" evidence="1">
    <location>
        <begin position="20"/>
        <end position="477"/>
    </location>
</feature>
<feature type="signal peptide" evidence="1">
    <location>
        <begin position="1"/>
        <end position="19"/>
    </location>
</feature>
<sequence>MNWRISSAVAALFSSFLFASCEDPTALGLELQGPGSLIGTTFTDTTTVNASTVLLKDSIITLGAARAQVGRVEDANFGVTSAKTYAEIGLSSLNVAFDPNNGADSLVLSLDYDYYFGDTLEVANWNVYRLTEGFTDQTTYFTTTDLDYNQTPIGTVSFTPRPRSTYVTTNPETGDTLTRNNPVLVRIRLDQTAGGMALANEILAQSDKAPLKTQQAFVSSLLKGLVIAPAPNAQNKAVLGVNLGNSQMTLFYTSTTDSKTKSYTFYPTERNFNRIESNRANTPIASLTTNGQALPSSSTNGLTYLQAGTGLVTKLSFPHISDFRKIPTGEPRAGQLRDLAVNKAELIIPIKVENQADTLLLPPIITIVEATASNRIARTNGFPNALPREGTSQFATLEYRGSAHGYVYVANITSYMQNLLYNKRENHGLILLPSNISTSLSTPTNFAQTVNKAILEAMSQTDPNRKIQLRVFYSVAK</sequence>
<keyword evidence="1" id="KW-0732">Signal</keyword>
<dbReference type="EMBL" id="JBHSYQ010000003">
    <property type="protein sequence ID" value="MFC6996624.1"/>
    <property type="molecule type" value="Genomic_DNA"/>
</dbReference>
<accession>A0ABW2DJW7</accession>
<dbReference type="RefSeq" id="WP_066622423.1">
    <property type="nucleotide sequence ID" value="NZ_JBHSYQ010000003.1"/>
</dbReference>
<comment type="caution">
    <text evidence="2">The sequence shown here is derived from an EMBL/GenBank/DDBJ whole genome shotgun (WGS) entry which is preliminary data.</text>
</comment>
<dbReference type="Proteomes" id="UP001596405">
    <property type="component" value="Unassembled WGS sequence"/>
</dbReference>
<protein>
    <submittedName>
        <fullName evidence="2">DUF4270 family protein</fullName>
    </submittedName>
</protein>
<evidence type="ECO:0000313" key="3">
    <source>
        <dbReference type="Proteomes" id="UP001596405"/>
    </source>
</evidence>
<dbReference type="PROSITE" id="PS51257">
    <property type="entry name" value="PROKAR_LIPOPROTEIN"/>
    <property type="match status" value="1"/>
</dbReference>
<keyword evidence="3" id="KW-1185">Reference proteome</keyword>
<dbReference type="InterPro" id="IPR025366">
    <property type="entry name" value="DUF4270"/>
</dbReference>
<gene>
    <name evidence="2" type="ORF">ACFQHR_03255</name>
</gene>
<reference evidence="3" key="1">
    <citation type="journal article" date="2019" name="Int. J. Syst. Evol. Microbiol.">
        <title>The Global Catalogue of Microorganisms (GCM) 10K type strain sequencing project: providing services to taxonomists for standard genome sequencing and annotation.</title>
        <authorList>
            <consortium name="The Broad Institute Genomics Platform"/>
            <consortium name="The Broad Institute Genome Sequencing Center for Infectious Disease"/>
            <person name="Wu L."/>
            <person name="Ma J."/>
        </authorList>
    </citation>
    <scope>NUCLEOTIDE SEQUENCE [LARGE SCALE GENOMIC DNA]</scope>
    <source>
        <strain evidence="3">CGMCC 4.7393</strain>
    </source>
</reference>